<keyword evidence="1" id="KW-0812">Transmembrane</keyword>
<dbReference type="RefSeq" id="WP_053516280.1">
    <property type="nucleotide sequence ID" value="NZ_CP106759.1"/>
</dbReference>
<keyword evidence="1" id="KW-1133">Transmembrane helix</keyword>
<evidence type="ECO:0000313" key="2">
    <source>
        <dbReference type="EMBL" id="OBU61335.1"/>
    </source>
</evidence>
<feature type="transmembrane region" description="Helical" evidence="1">
    <location>
        <begin position="55"/>
        <end position="73"/>
    </location>
</feature>
<dbReference type="AlphaFoldDB" id="A0AAP7GRI3"/>
<dbReference type="Proteomes" id="UP000092125">
    <property type="component" value="Unassembled WGS sequence"/>
</dbReference>
<keyword evidence="1" id="KW-0472">Membrane</keyword>
<dbReference type="EMBL" id="LYVI01000006">
    <property type="protein sequence ID" value="OBU61335.1"/>
    <property type="molecule type" value="Genomic_DNA"/>
</dbReference>
<proteinExistence type="predicted"/>
<comment type="caution">
    <text evidence="2">The sequence shown here is derived from an EMBL/GenBank/DDBJ whole genome shotgun (WGS) entry which is preliminary data.</text>
</comment>
<sequence>MHAASLLHVCFAVGLAVAGCAGCIHQFLQGQPVLALGIALASLMTTGTALATRHLAVPVAMALACTLIGAAATH</sequence>
<evidence type="ECO:0000313" key="3">
    <source>
        <dbReference type="Proteomes" id="UP000092125"/>
    </source>
</evidence>
<accession>A0AAP7GRI3</accession>
<reference evidence="2 3" key="1">
    <citation type="submission" date="2016-05" db="EMBL/GenBank/DDBJ databases">
        <title>Draft Genome Sequences of Stenotrophomonas maltophilia Strains Sm32COP, Sm41DVV, Sm46PAILV, SmF3, SmF22, SmSOFb1 and SmCVFa1, Isolated from Different Manures, in France.</title>
        <authorList>
            <person name="Nazaret S."/>
            <person name="Bodilis J."/>
        </authorList>
    </citation>
    <scope>NUCLEOTIDE SEQUENCE [LARGE SCALE GENOMIC DNA]</scope>
    <source>
        <strain evidence="2 3">Sm41DVV</strain>
    </source>
</reference>
<protein>
    <submittedName>
        <fullName evidence="2">Uncharacterized protein</fullName>
    </submittedName>
</protein>
<evidence type="ECO:0000256" key="1">
    <source>
        <dbReference type="SAM" id="Phobius"/>
    </source>
</evidence>
<name>A0AAP7GRI3_STEMA</name>
<organism evidence="2 3">
    <name type="scientific">Stenotrophomonas maltophilia</name>
    <name type="common">Pseudomonas maltophilia</name>
    <name type="synonym">Xanthomonas maltophilia</name>
    <dbReference type="NCBI Taxonomy" id="40324"/>
    <lineage>
        <taxon>Bacteria</taxon>
        <taxon>Pseudomonadati</taxon>
        <taxon>Pseudomonadota</taxon>
        <taxon>Gammaproteobacteria</taxon>
        <taxon>Lysobacterales</taxon>
        <taxon>Lysobacteraceae</taxon>
        <taxon>Stenotrophomonas</taxon>
        <taxon>Stenotrophomonas maltophilia group</taxon>
    </lineage>
</organism>
<gene>
    <name evidence="2" type="ORF">A9K56_11655</name>
</gene>